<evidence type="ECO:0000256" key="8">
    <source>
        <dbReference type="SAM" id="MobiDB-lite"/>
    </source>
</evidence>
<dbReference type="PANTHER" id="PTHR11705:SF143">
    <property type="entry name" value="SLL0236 PROTEIN"/>
    <property type="match status" value="1"/>
</dbReference>
<dbReference type="SMART" id="SM00631">
    <property type="entry name" value="Zn_pept"/>
    <property type="match status" value="1"/>
</dbReference>
<feature type="domain" description="Peptidase M14" evidence="9">
    <location>
        <begin position="53"/>
        <end position="350"/>
    </location>
</feature>
<evidence type="ECO:0000313" key="11">
    <source>
        <dbReference type="Proteomes" id="UP001589810"/>
    </source>
</evidence>
<dbReference type="Gene3D" id="3.40.630.10">
    <property type="entry name" value="Zn peptidases"/>
    <property type="match status" value="1"/>
</dbReference>
<dbReference type="RefSeq" id="WP_273941839.1">
    <property type="nucleotide sequence ID" value="NZ_CP097263.1"/>
</dbReference>
<dbReference type="PANTHER" id="PTHR11705">
    <property type="entry name" value="PROTEASE FAMILY M14 CARBOXYPEPTIDASE A,B"/>
    <property type="match status" value="1"/>
</dbReference>
<sequence>MTVVVTAALVACTPTPADPPSPTTTPSRTYDGKALSDARHPAGASPLPGGRNDYRQLADVRADIEQTAKARPDIVRTLPLAHKTVQGKDGPALEISHRVTAEDGRPVFLLMGGIHGNEWPGVDVATDFAMDLAEQDGRDSRVTRLLDQVRVIIVPVVNPDGFDASRSGKVPDKRKNCDPTCGTKVDPETGADGAGVDLNRNFGVNWGGVGSGAKQSDGDYRGPKAFSEPESQNIRDLVASRQVTVAVGLHTYGDMNLRPPGQNASALTPDETLYAELGQQMADANGYPNKLSRDLYETSGTAEEWSYYTTGGLGFETELNGDSNHGPFKSSMLDQYAGEREALLRDAEAAANPRYHARITGTAHGQLQLSKPGLRSTMTADGAFTWDVNPSIRPGTDGRGIEENWTLKCPGRTVPVTVGRGETTKVSC</sequence>
<comment type="caution">
    <text evidence="10">The sequence shown here is derived from an EMBL/GenBank/DDBJ whole genome shotgun (WGS) entry which is preliminary data.</text>
</comment>
<proteinExistence type="inferred from homology"/>
<evidence type="ECO:0000256" key="2">
    <source>
        <dbReference type="ARBA" id="ARBA00005988"/>
    </source>
</evidence>
<evidence type="ECO:0000256" key="1">
    <source>
        <dbReference type="ARBA" id="ARBA00001947"/>
    </source>
</evidence>
<feature type="region of interest" description="Disordered" evidence="8">
    <location>
        <begin position="13"/>
        <end position="52"/>
    </location>
</feature>
<comment type="similarity">
    <text evidence="2 7">Belongs to the peptidase M14 family.</text>
</comment>
<dbReference type="Proteomes" id="UP001589810">
    <property type="component" value="Unassembled WGS sequence"/>
</dbReference>
<organism evidence="10 11">
    <name type="scientific">Kutzneria chonburiensis</name>
    <dbReference type="NCBI Taxonomy" id="1483604"/>
    <lineage>
        <taxon>Bacteria</taxon>
        <taxon>Bacillati</taxon>
        <taxon>Actinomycetota</taxon>
        <taxon>Actinomycetes</taxon>
        <taxon>Pseudonocardiales</taxon>
        <taxon>Pseudonocardiaceae</taxon>
        <taxon>Kutzneria</taxon>
    </lineage>
</organism>
<evidence type="ECO:0000256" key="6">
    <source>
        <dbReference type="ARBA" id="ARBA00023049"/>
    </source>
</evidence>
<comment type="cofactor">
    <cofactor evidence="1">
        <name>Zn(2+)</name>
        <dbReference type="ChEBI" id="CHEBI:29105"/>
    </cofactor>
</comment>
<dbReference type="Pfam" id="PF00246">
    <property type="entry name" value="Peptidase_M14"/>
    <property type="match status" value="1"/>
</dbReference>
<evidence type="ECO:0000313" key="10">
    <source>
        <dbReference type="EMBL" id="MFC0548746.1"/>
    </source>
</evidence>
<evidence type="ECO:0000256" key="5">
    <source>
        <dbReference type="ARBA" id="ARBA00022833"/>
    </source>
</evidence>
<feature type="active site" description="Proton donor/acceptor" evidence="7">
    <location>
        <position position="318"/>
    </location>
</feature>
<keyword evidence="5" id="KW-0862">Zinc</keyword>
<name>A0ABV6N9T7_9PSEU</name>
<protein>
    <submittedName>
        <fullName evidence="10">M14 family zinc carboxypeptidase</fullName>
    </submittedName>
</protein>
<keyword evidence="3" id="KW-0645">Protease</keyword>
<keyword evidence="10" id="KW-0121">Carboxypeptidase</keyword>
<dbReference type="GO" id="GO:0004180">
    <property type="term" value="F:carboxypeptidase activity"/>
    <property type="evidence" value="ECO:0007669"/>
    <property type="project" value="UniProtKB-KW"/>
</dbReference>
<keyword evidence="6" id="KW-0482">Metalloprotease</keyword>
<evidence type="ECO:0000256" key="7">
    <source>
        <dbReference type="PROSITE-ProRule" id="PRU01379"/>
    </source>
</evidence>
<keyword evidence="11" id="KW-1185">Reference proteome</keyword>
<accession>A0ABV6N9T7</accession>
<evidence type="ECO:0000256" key="4">
    <source>
        <dbReference type="ARBA" id="ARBA00022801"/>
    </source>
</evidence>
<gene>
    <name evidence="10" type="ORF">ACFFH7_45065</name>
</gene>
<evidence type="ECO:0000259" key="9">
    <source>
        <dbReference type="PROSITE" id="PS52035"/>
    </source>
</evidence>
<dbReference type="SUPFAM" id="SSF53187">
    <property type="entry name" value="Zn-dependent exopeptidases"/>
    <property type="match status" value="1"/>
</dbReference>
<dbReference type="EMBL" id="JBHLUD010000019">
    <property type="protein sequence ID" value="MFC0548746.1"/>
    <property type="molecule type" value="Genomic_DNA"/>
</dbReference>
<evidence type="ECO:0000256" key="3">
    <source>
        <dbReference type="ARBA" id="ARBA00022670"/>
    </source>
</evidence>
<dbReference type="PROSITE" id="PS52035">
    <property type="entry name" value="PEPTIDASE_M14"/>
    <property type="match status" value="1"/>
</dbReference>
<dbReference type="InterPro" id="IPR000834">
    <property type="entry name" value="Peptidase_M14"/>
</dbReference>
<feature type="compositionally biased region" description="Basic and acidic residues" evidence="8">
    <location>
        <begin position="30"/>
        <end position="40"/>
    </location>
</feature>
<reference evidence="10 11" key="1">
    <citation type="submission" date="2024-09" db="EMBL/GenBank/DDBJ databases">
        <authorList>
            <person name="Sun Q."/>
            <person name="Mori K."/>
        </authorList>
    </citation>
    <scope>NUCLEOTIDE SEQUENCE [LARGE SCALE GENOMIC DNA]</scope>
    <source>
        <strain evidence="10 11">TBRC 1432</strain>
    </source>
</reference>
<keyword evidence="4" id="KW-0378">Hydrolase</keyword>